<dbReference type="EMBL" id="GEDC01001346">
    <property type="protein sequence ID" value="JAS35952.1"/>
    <property type="molecule type" value="Transcribed_RNA"/>
</dbReference>
<evidence type="ECO:0008006" key="7">
    <source>
        <dbReference type="Google" id="ProtNLM"/>
    </source>
</evidence>
<dbReference type="GO" id="GO:0005886">
    <property type="term" value="C:plasma membrane"/>
    <property type="evidence" value="ECO:0007669"/>
    <property type="project" value="TreeGrafter"/>
</dbReference>
<keyword evidence="4 5" id="KW-0472">Membrane</keyword>
<name>A0A1B6EDF6_9HEMI</name>
<evidence type="ECO:0000256" key="3">
    <source>
        <dbReference type="ARBA" id="ARBA00022989"/>
    </source>
</evidence>
<dbReference type="PANTHER" id="PTHR19282">
    <property type="entry name" value="TETRASPANIN"/>
    <property type="match status" value="1"/>
</dbReference>
<feature type="transmembrane region" description="Helical" evidence="5">
    <location>
        <begin position="73"/>
        <end position="92"/>
    </location>
</feature>
<keyword evidence="3 5" id="KW-1133">Transmembrane helix</keyword>
<dbReference type="InterPro" id="IPR008952">
    <property type="entry name" value="Tetraspanin_EC2_sf"/>
</dbReference>
<evidence type="ECO:0000313" key="6">
    <source>
        <dbReference type="EMBL" id="JAS35952.1"/>
    </source>
</evidence>
<feature type="transmembrane region" description="Helical" evidence="5">
    <location>
        <begin position="28"/>
        <end position="52"/>
    </location>
</feature>
<dbReference type="CDD" id="cd03127">
    <property type="entry name" value="tetraspanin_LEL"/>
    <property type="match status" value="1"/>
</dbReference>
<sequence>YLYTKNCYFIPLLSIKLSSGTKNILKHVVVVLFIITLLAILFELYIFSIFYSGIDKFCNSLSKGRVDKFVQNLCLEIAISSLIIFIGLKHIINLFNQPTNHSTGQTHCVLVFSNIVFIVYAAFLLLILSWIEGEVKNTILISLKQGLNSYNSNEDLKKMINELQTTFKCCGNDNYLDWHRTGWLTLDKLHPKLHDKYAQADGLVAVPIVPSSCCITVSPSCGEESLADDKMTEWDEIKPNNQSLIFSDGCRPKLLNHLQSNLTIIEVLLLSKFVAMVSMIIISRYLFTSIRNAIISGTPDAASIGWLFGRGDIFYIGKSVVEIDSEIFGNSKLSSNNENKLNKRKKMENKLNWREEPDDNFKVPKKKNTVVNTLKGITNIFVKSKKPVTKSELNQALLNVDSDVDTDEEIKALSLNDKTVIKRIKERRESLQKLDENLGLGLGLKLSGSNSNDCIDCAEFDYNMDNQREETTINKSKPKQGNKPSNLEYIDKNEISQQKVSPSEVLDQENINKQVYFMTFPNLKSLPQEQVKPESFLNEINEIVNIKNTSENLNVKTSTSYTSDVETRKQYLHQITDKDTNKTNQLQDKDSIVYKNYRIPKKRNTLEK</sequence>
<protein>
    <recommendedName>
        <fullName evidence="7">Tetraspanin</fullName>
    </recommendedName>
</protein>
<evidence type="ECO:0000256" key="5">
    <source>
        <dbReference type="SAM" id="Phobius"/>
    </source>
</evidence>
<dbReference type="InterPro" id="IPR018499">
    <property type="entry name" value="Tetraspanin/Peripherin"/>
</dbReference>
<dbReference type="Pfam" id="PF00335">
    <property type="entry name" value="Tetraspanin"/>
    <property type="match status" value="1"/>
</dbReference>
<dbReference type="PANTHER" id="PTHR19282:SF534">
    <property type="entry name" value="TETRASPANIN FAMILY-RELATED"/>
    <property type="match status" value="1"/>
</dbReference>
<evidence type="ECO:0000256" key="1">
    <source>
        <dbReference type="ARBA" id="ARBA00004141"/>
    </source>
</evidence>
<dbReference type="AlphaFoldDB" id="A0A1B6EDF6"/>
<proteinExistence type="predicted"/>
<dbReference type="SUPFAM" id="SSF48652">
    <property type="entry name" value="Tetraspanin"/>
    <property type="match status" value="1"/>
</dbReference>
<evidence type="ECO:0000256" key="4">
    <source>
        <dbReference type="ARBA" id="ARBA00023136"/>
    </source>
</evidence>
<organism evidence="6">
    <name type="scientific">Clastoptera arizonana</name>
    <name type="common">Arizona spittle bug</name>
    <dbReference type="NCBI Taxonomy" id="38151"/>
    <lineage>
        <taxon>Eukaryota</taxon>
        <taxon>Metazoa</taxon>
        <taxon>Ecdysozoa</taxon>
        <taxon>Arthropoda</taxon>
        <taxon>Hexapoda</taxon>
        <taxon>Insecta</taxon>
        <taxon>Pterygota</taxon>
        <taxon>Neoptera</taxon>
        <taxon>Paraneoptera</taxon>
        <taxon>Hemiptera</taxon>
        <taxon>Auchenorrhyncha</taxon>
        <taxon>Cercopoidea</taxon>
        <taxon>Clastopteridae</taxon>
        <taxon>Clastoptera</taxon>
    </lineage>
</organism>
<feature type="transmembrane region" description="Helical" evidence="5">
    <location>
        <begin position="112"/>
        <end position="131"/>
    </location>
</feature>
<accession>A0A1B6EDF6</accession>
<keyword evidence="2 5" id="KW-0812">Transmembrane</keyword>
<comment type="subcellular location">
    <subcellularLocation>
        <location evidence="1">Membrane</location>
        <topology evidence="1">Multi-pass membrane protein</topology>
    </subcellularLocation>
</comment>
<feature type="non-terminal residue" evidence="6">
    <location>
        <position position="1"/>
    </location>
</feature>
<evidence type="ECO:0000256" key="2">
    <source>
        <dbReference type="ARBA" id="ARBA00022692"/>
    </source>
</evidence>
<reference evidence="6" key="1">
    <citation type="submission" date="2015-12" db="EMBL/GenBank/DDBJ databases">
        <title>De novo transcriptome assembly of four potential Pierce s Disease insect vectors from Arizona vineyards.</title>
        <authorList>
            <person name="Tassone E.E."/>
        </authorList>
    </citation>
    <scope>NUCLEOTIDE SEQUENCE</scope>
</reference>
<dbReference type="Gene3D" id="1.10.1450.10">
    <property type="entry name" value="Tetraspanin"/>
    <property type="match status" value="1"/>
</dbReference>
<gene>
    <name evidence="6" type="ORF">g.17388</name>
</gene>